<keyword evidence="5" id="KW-0560">Oxidoreductase</keyword>
<evidence type="ECO:0000256" key="1">
    <source>
        <dbReference type="ARBA" id="ARBA00001974"/>
    </source>
</evidence>
<feature type="domain" description="FAD-binding PCMH-type" evidence="6">
    <location>
        <begin position="37"/>
        <end position="215"/>
    </location>
</feature>
<evidence type="ECO:0000256" key="3">
    <source>
        <dbReference type="ARBA" id="ARBA00022630"/>
    </source>
</evidence>
<dbReference type="InterPro" id="IPR036318">
    <property type="entry name" value="FAD-bd_PCMH-like_sf"/>
</dbReference>
<dbReference type="Pfam" id="PF01565">
    <property type="entry name" value="FAD_binding_4"/>
    <property type="match status" value="1"/>
</dbReference>
<dbReference type="AlphaFoldDB" id="A0A1A3NDY7"/>
<dbReference type="InterPro" id="IPR004113">
    <property type="entry name" value="FAD-bd_oxidored_4_C"/>
</dbReference>
<evidence type="ECO:0000313" key="7">
    <source>
        <dbReference type="EMBL" id="OBK20021.1"/>
    </source>
</evidence>
<dbReference type="Gene3D" id="3.30.465.10">
    <property type="match status" value="1"/>
</dbReference>
<dbReference type="InterPro" id="IPR006094">
    <property type="entry name" value="Oxid_FAD_bind_N"/>
</dbReference>
<dbReference type="SUPFAM" id="SSF55103">
    <property type="entry name" value="FAD-linked oxidases, C-terminal domain"/>
    <property type="match status" value="1"/>
</dbReference>
<dbReference type="InterPro" id="IPR016164">
    <property type="entry name" value="FAD-linked_Oxase-like_C"/>
</dbReference>
<dbReference type="Gene3D" id="3.30.70.2740">
    <property type="match status" value="1"/>
</dbReference>
<dbReference type="InterPro" id="IPR051914">
    <property type="entry name" value="FAD-linked_OxidoTrans_Type4"/>
</dbReference>
<dbReference type="GO" id="GO:0016491">
    <property type="term" value="F:oxidoreductase activity"/>
    <property type="evidence" value="ECO:0007669"/>
    <property type="project" value="UniProtKB-KW"/>
</dbReference>
<dbReference type="Proteomes" id="UP000093629">
    <property type="component" value="Unassembled WGS sequence"/>
</dbReference>
<keyword evidence="8" id="KW-1185">Reference proteome</keyword>
<proteinExistence type="inferred from homology"/>
<keyword evidence="4" id="KW-0274">FAD</keyword>
<dbReference type="FunFam" id="3.30.465.10:FF:000036">
    <property type="entry name" value="Putative FAD-linked oxidoreductase"/>
    <property type="match status" value="1"/>
</dbReference>
<comment type="caution">
    <text evidence="7">The sequence shown here is derived from an EMBL/GenBank/DDBJ whole genome shotgun (WGS) entry which is preliminary data.</text>
</comment>
<dbReference type="FunFam" id="3.30.70.2740:FF:000001">
    <property type="entry name" value="D-lactate dehydrogenase mitochondrial"/>
    <property type="match status" value="1"/>
</dbReference>
<evidence type="ECO:0000256" key="2">
    <source>
        <dbReference type="ARBA" id="ARBA00008000"/>
    </source>
</evidence>
<dbReference type="InterPro" id="IPR016171">
    <property type="entry name" value="Vanillyl_alc_oxidase_C-sub2"/>
</dbReference>
<dbReference type="PROSITE" id="PS51387">
    <property type="entry name" value="FAD_PCMH"/>
    <property type="match status" value="1"/>
</dbReference>
<name>A0A1A3NDY7_MYCAS</name>
<dbReference type="OrthoDB" id="9811557at2"/>
<dbReference type="EMBL" id="LZLQ01000009">
    <property type="protein sequence ID" value="OBK20021.1"/>
    <property type="molecule type" value="Genomic_DNA"/>
</dbReference>
<dbReference type="InterPro" id="IPR016169">
    <property type="entry name" value="FAD-bd_PCMH_sub2"/>
</dbReference>
<evidence type="ECO:0000259" key="6">
    <source>
        <dbReference type="PROSITE" id="PS51387"/>
    </source>
</evidence>
<evidence type="ECO:0000256" key="4">
    <source>
        <dbReference type="ARBA" id="ARBA00022827"/>
    </source>
</evidence>
<dbReference type="Gene3D" id="1.10.45.10">
    <property type="entry name" value="Vanillyl-alcohol Oxidase, Chain A, domain 4"/>
    <property type="match status" value="1"/>
</dbReference>
<dbReference type="PANTHER" id="PTHR42934">
    <property type="entry name" value="GLYCOLATE OXIDASE SUBUNIT GLCD"/>
    <property type="match status" value="1"/>
</dbReference>
<dbReference type="InterPro" id="IPR016166">
    <property type="entry name" value="FAD-bd_PCMH"/>
</dbReference>
<dbReference type="FunFam" id="1.10.45.10:FF:000001">
    <property type="entry name" value="D-lactate dehydrogenase mitochondrial"/>
    <property type="match status" value="1"/>
</dbReference>
<comment type="similarity">
    <text evidence="2">Belongs to the FAD-binding oxidoreductase/transferase type 4 family.</text>
</comment>
<gene>
    <name evidence="7" type="ORF">A5636_16920</name>
</gene>
<evidence type="ECO:0000313" key="8">
    <source>
        <dbReference type="Proteomes" id="UP000093629"/>
    </source>
</evidence>
<dbReference type="SUPFAM" id="SSF56176">
    <property type="entry name" value="FAD-binding/transporter-associated domain-like"/>
    <property type="match status" value="1"/>
</dbReference>
<evidence type="ECO:0000256" key="5">
    <source>
        <dbReference type="ARBA" id="ARBA00023002"/>
    </source>
</evidence>
<accession>A0A1A3NDY7</accession>
<dbReference type="GO" id="GO:0071949">
    <property type="term" value="F:FAD binding"/>
    <property type="evidence" value="ECO:0007669"/>
    <property type="project" value="InterPro"/>
</dbReference>
<dbReference type="PANTHER" id="PTHR42934:SF2">
    <property type="entry name" value="GLYCOLATE OXIDASE SUBUNIT GLCD"/>
    <property type="match status" value="1"/>
</dbReference>
<comment type="cofactor">
    <cofactor evidence="1">
        <name>FAD</name>
        <dbReference type="ChEBI" id="CHEBI:57692"/>
    </cofactor>
</comment>
<keyword evidence="3" id="KW-0285">Flavoprotein</keyword>
<sequence>MESGVLANLIADLPEGMVITDPAITDGYRQDRALDPSAGKPLAVVRPYRTEEVQTVLRWAAANRVPVVTRGAGSGLSGGATAVDNGIVLSTEKMRDITVDPVTRTAVCQPGLFNSEVKKAVAEYGLWYPPDPSSWEICSIGGNIATNAGGLCCVKYGVTTDYVLGMQVVLADGTAVRLGGPRLKDVAGLSLTKLFVGSEGTLGVVTEVTLRLLPAQNASSIVVASFASVESAVDAVLGVSARLRPSMLEFMDQVAINAVEDTLRMDLDRTAAAMLVAGSDERGRGGTEDAELMAAVFAENGAVEVFSTDDPDEGEAFVAARRFCIPAVEAKGSLLLEDVGVPLPALGQLVTGIARIADERDLMISVIAHAGDGNTHPLLVFDPADAAMAERAQLAYGEIMDLAVGLGGTITGEHGVGRLKRPWLADYLGPEVMDLNRRIKDALDPLGILNPGSGI</sequence>
<reference evidence="7 8" key="1">
    <citation type="submission" date="2016-06" db="EMBL/GenBank/DDBJ databases">
        <authorList>
            <person name="Kjaerup R.B."/>
            <person name="Dalgaard T.S."/>
            <person name="Juul-Madsen H.R."/>
        </authorList>
    </citation>
    <scope>NUCLEOTIDE SEQUENCE [LARGE SCALE GENOMIC DNA]</scope>
    <source>
        <strain evidence="7 8">1245139.5</strain>
    </source>
</reference>
<dbReference type="RefSeq" id="WP_065156737.1">
    <property type="nucleotide sequence ID" value="NZ_LZLQ01000009.1"/>
</dbReference>
<dbReference type="Pfam" id="PF02913">
    <property type="entry name" value="FAD-oxidase_C"/>
    <property type="match status" value="1"/>
</dbReference>
<protein>
    <submittedName>
        <fullName evidence="7">FAD-linked oxidase</fullName>
    </submittedName>
</protein>
<organism evidence="7 8">
    <name type="scientific">Mycobacterium asiaticum</name>
    <dbReference type="NCBI Taxonomy" id="1790"/>
    <lineage>
        <taxon>Bacteria</taxon>
        <taxon>Bacillati</taxon>
        <taxon>Actinomycetota</taxon>
        <taxon>Actinomycetes</taxon>
        <taxon>Mycobacteriales</taxon>
        <taxon>Mycobacteriaceae</taxon>
        <taxon>Mycobacterium</taxon>
    </lineage>
</organism>